<evidence type="ECO:0000313" key="1">
    <source>
        <dbReference type="EMBL" id="OBS24694.1"/>
    </source>
</evidence>
<name>A0A1B8AWG0_FUSPO</name>
<dbReference type="Proteomes" id="UP000091967">
    <property type="component" value="Unassembled WGS sequence"/>
</dbReference>
<dbReference type="OMA" id="DWNDAKD"/>
<accession>A0A1B8AWG0</accession>
<organism evidence="1 2">
    <name type="scientific">Fusarium poae</name>
    <dbReference type="NCBI Taxonomy" id="36050"/>
    <lineage>
        <taxon>Eukaryota</taxon>
        <taxon>Fungi</taxon>
        <taxon>Dikarya</taxon>
        <taxon>Ascomycota</taxon>
        <taxon>Pezizomycotina</taxon>
        <taxon>Sordariomycetes</taxon>
        <taxon>Hypocreomycetidae</taxon>
        <taxon>Hypocreales</taxon>
        <taxon>Nectriaceae</taxon>
        <taxon>Fusarium</taxon>
    </lineage>
</organism>
<proteinExistence type="predicted"/>
<dbReference type="AlphaFoldDB" id="A0A1B8AWG0"/>
<reference evidence="1 2" key="1">
    <citation type="submission" date="2016-06" db="EMBL/GenBank/DDBJ databases">
        <title>Living apart together: crosstalk between the core and supernumerary genomes in a fungal plant pathogen.</title>
        <authorList>
            <person name="Vanheule A."/>
            <person name="Audenaert K."/>
            <person name="Warris S."/>
            <person name="Van De Geest H."/>
            <person name="Schijlen E."/>
            <person name="Hofte M."/>
            <person name="De Saeger S."/>
            <person name="Haesaert G."/>
            <person name="Waalwijk C."/>
            <person name="Van Der Lee T."/>
        </authorList>
    </citation>
    <scope>NUCLEOTIDE SEQUENCE [LARGE SCALE GENOMIC DNA]</scope>
    <source>
        <strain evidence="1 2">2516</strain>
    </source>
</reference>
<sequence length="111" mass="12376">MPDQGVSVQQARGAFMSAQKDWDNAKTSLVSLQTTYNEKKTLAEDISNGRQSRSTPDKVIVLGVEIEELKGRIEVIEKKVIEYRTQMDTAKAIFEKLEGYEVLDKVPGLSG</sequence>
<comment type="caution">
    <text evidence="1">The sequence shown here is derived from an EMBL/GenBank/DDBJ whole genome shotgun (WGS) entry which is preliminary data.</text>
</comment>
<dbReference type="EMBL" id="LYXU01000002">
    <property type="protein sequence ID" value="OBS24694.1"/>
    <property type="molecule type" value="Genomic_DNA"/>
</dbReference>
<gene>
    <name evidence="1" type="ORF">FPOA_05233</name>
</gene>
<keyword evidence="2" id="KW-1185">Reference proteome</keyword>
<evidence type="ECO:0000313" key="2">
    <source>
        <dbReference type="Proteomes" id="UP000091967"/>
    </source>
</evidence>
<protein>
    <submittedName>
        <fullName evidence="1">Uncharacterized protein</fullName>
    </submittedName>
</protein>